<dbReference type="Pfam" id="PF00704">
    <property type="entry name" value="Glyco_hydro_18"/>
    <property type="match status" value="2"/>
</dbReference>
<dbReference type="RefSeq" id="XP_027201290.1">
    <property type="nucleotide sequence ID" value="XM_027345489.1"/>
</dbReference>
<evidence type="ECO:0000313" key="2">
    <source>
        <dbReference type="Proteomes" id="UP000515146"/>
    </source>
</evidence>
<dbReference type="InParanoid" id="A0A6P6Y7K0"/>
<dbReference type="SUPFAM" id="SSF51445">
    <property type="entry name" value="(Trans)glycosidases"/>
    <property type="match status" value="1"/>
</dbReference>
<dbReference type="PANTHER" id="PTHR46073:SF1">
    <property type="entry name" value="GH18 DOMAIN-CONTAINING PROTEIN-RELATED"/>
    <property type="match status" value="1"/>
</dbReference>
<dbReference type="PROSITE" id="PS51910">
    <property type="entry name" value="GH18_2"/>
    <property type="match status" value="1"/>
</dbReference>
<organism evidence="2 3">
    <name type="scientific">Dermatophagoides pteronyssinus</name>
    <name type="common">European house dust mite</name>
    <dbReference type="NCBI Taxonomy" id="6956"/>
    <lineage>
        <taxon>Eukaryota</taxon>
        <taxon>Metazoa</taxon>
        <taxon>Ecdysozoa</taxon>
        <taxon>Arthropoda</taxon>
        <taxon>Chelicerata</taxon>
        <taxon>Arachnida</taxon>
        <taxon>Acari</taxon>
        <taxon>Acariformes</taxon>
        <taxon>Sarcoptiformes</taxon>
        <taxon>Astigmata</taxon>
        <taxon>Psoroptidia</taxon>
        <taxon>Analgoidea</taxon>
        <taxon>Pyroglyphidae</taxon>
        <taxon>Dermatophagoidinae</taxon>
        <taxon>Dermatophagoides</taxon>
    </lineage>
</organism>
<evidence type="ECO:0000313" key="3">
    <source>
        <dbReference type="RefSeq" id="XP_027201290.1"/>
    </source>
</evidence>
<dbReference type="GO" id="GO:0005975">
    <property type="term" value="P:carbohydrate metabolic process"/>
    <property type="evidence" value="ECO:0007669"/>
    <property type="project" value="InterPro"/>
</dbReference>
<name>A0A6P6Y7K0_DERPT</name>
<dbReference type="PANTHER" id="PTHR46073">
    <property type="entry name" value="CHITINASE"/>
    <property type="match status" value="1"/>
</dbReference>
<accession>A0A6P6Y7K0</accession>
<evidence type="ECO:0000259" key="1">
    <source>
        <dbReference type="PROSITE" id="PS51910"/>
    </source>
</evidence>
<sequence length="98" mass="11277">MKIVPSIGGWSLSHGFHGCVSNKSKAESFIGNIVHNTKYWKWDGVDFDWEHPGNELDFINMMTYDYFGTWTQKTGPLAPLYDSPLDKDDDTFNVHYGR</sequence>
<dbReference type="AlphaFoldDB" id="A0A6P6Y7K0"/>
<dbReference type="KEGG" id="dpte:113795294"/>
<gene>
    <name evidence="3" type="primary">LOC113795294</name>
</gene>
<proteinExistence type="predicted"/>
<reference evidence="3" key="1">
    <citation type="submission" date="2025-08" db="UniProtKB">
        <authorList>
            <consortium name="RefSeq"/>
        </authorList>
    </citation>
    <scope>IDENTIFICATION</scope>
    <source>
        <strain evidence="3">Airmid</strain>
    </source>
</reference>
<dbReference type="InterPro" id="IPR017853">
    <property type="entry name" value="GH"/>
</dbReference>
<feature type="domain" description="GH18" evidence="1">
    <location>
        <begin position="1"/>
        <end position="98"/>
    </location>
</feature>
<dbReference type="InterPro" id="IPR001223">
    <property type="entry name" value="Glyco_hydro18_cat"/>
</dbReference>
<keyword evidence="2" id="KW-1185">Reference proteome</keyword>
<dbReference type="Gene3D" id="3.20.20.80">
    <property type="entry name" value="Glycosidases"/>
    <property type="match status" value="2"/>
</dbReference>
<protein>
    <submittedName>
        <fullName evidence="3">Chitinase-3-like protein 1</fullName>
    </submittedName>
</protein>
<dbReference type="Proteomes" id="UP000515146">
    <property type="component" value="Unplaced"/>
</dbReference>
<dbReference type="OrthoDB" id="73875at2759"/>